<dbReference type="EMBL" id="JAGQHR010000748">
    <property type="protein sequence ID" value="MCA9729565.1"/>
    <property type="molecule type" value="Genomic_DNA"/>
</dbReference>
<evidence type="ECO:0000259" key="9">
    <source>
        <dbReference type="PROSITE" id="PS50109"/>
    </source>
</evidence>
<dbReference type="EC" id="2.7.13.3" evidence="2"/>
<dbReference type="InterPro" id="IPR013783">
    <property type="entry name" value="Ig-like_fold"/>
</dbReference>
<dbReference type="GO" id="GO:0005524">
    <property type="term" value="F:ATP binding"/>
    <property type="evidence" value="ECO:0007669"/>
    <property type="project" value="UniProtKB-KW"/>
</dbReference>
<dbReference type="PANTHER" id="PTHR24421">
    <property type="entry name" value="NITRATE/NITRITE SENSOR PROTEIN NARX-RELATED"/>
    <property type="match status" value="1"/>
</dbReference>
<dbReference type="SUPFAM" id="SSF55874">
    <property type="entry name" value="ATPase domain of HSP90 chaperone/DNA topoisomerase II/histidine kinase"/>
    <property type="match status" value="1"/>
</dbReference>
<keyword evidence="4" id="KW-0808">Transferase</keyword>
<evidence type="ECO:0000256" key="6">
    <source>
        <dbReference type="ARBA" id="ARBA00022777"/>
    </source>
</evidence>
<evidence type="ECO:0000256" key="4">
    <source>
        <dbReference type="ARBA" id="ARBA00022679"/>
    </source>
</evidence>
<proteinExistence type="predicted"/>
<evidence type="ECO:0000256" key="8">
    <source>
        <dbReference type="ARBA" id="ARBA00023012"/>
    </source>
</evidence>
<comment type="caution">
    <text evidence="10">The sequence shown here is derived from an EMBL/GenBank/DDBJ whole genome shotgun (WGS) entry which is preliminary data.</text>
</comment>
<dbReference type="SMART" id="SM00387">
    <property type="entry name" value="HATPase_c"/>
    <property type="match status" value="1"/>
</dbReference>
<evidence type="ECO:0000256" key="3">
    <source>
        <dbReference type="ARBA" id="ARBA00022553"/>
    </source>
</evidence>
<dbReference type="GO" id="GO:0016020">
    <property type="term" value="C:membrane"/>
    <property type="evidence" value="ECO:0007669"/>
    <property type="project" value="InterPro"/>
</dbReference>
<reference evidence="10" key="2">
    <citation type="journal article" date="2021" name="Microbiome">
        <title>Successional dynamics and alternative stable states in a saline activated sludge microbial community over 9 years.</title>
        <authorList>
            <person name="Wang Y."/>
            <person name="Ye J."/>
            <person name="Ju F."/>
            <person name="Liu L."/>
            <person name="Boyd J.A."/>
            <person name="Deng Y."/>
            <person name="Parks D.H."/>
            <person name="Jiang X."/>
            <person name="Yin X."/>
            <person name="Woodcroft B.J."/>
            <person name="Tyson G.W."/>
            <person name="Hugenholtz P."/>
            <person name="Polz M.F."/>
            <person name="Zhang T."/>
        </authorList>
    </citation>
    <scope>NUCLEOTIDE SEQUENCE</scope>
    <source>
        <strain evidence="10">HKST-UBA01</strain>
    </source>
</reference>
<dbReference type="InterPro" id="IPR011712">
    <property type="entry name" value="Sig_transdc_His_kin_sub3_dim/P"/>
</dbReference>
<keyword evidence="3" id="KW-0597">Phosphoprotein</keyword>
<evidence type="ECO:0000313" key="11">
    <source>
        <dbReference type="Proteomes" id="UP000697710"/>
    </source>
</evidence>
<keyword evidence="7" id="KW-0067">ATP-binding</keyword>
<keyword evidence="8" id="KW-0902">Two-component regulatory system</keyword>
<organism evidence="10 11">
    <name type="scientific">Eiseniibacteriota bacterium</name>
    <dbReference type="NCBI Taxonomy" id="2212470"/>
    <lineage>
        <taxon>Bacteria</taxon>
        <taxon>Candidatus Eiseniibacteriota</taxon>
    </lineage>
</organism>
<feature type="non-terminal residue" evidence="10">
    <location>
        <position position="1"/>
    </location>
</feature>
<feature type="domain" description="Histidine kinase" evidence="9">
    <location>
        <begin position="174"/>
        <end position="371"/>
    </location>
</feature>
<dbReference type="InterPro" id="IPR005467">
    <property type="entry name" value="His_kinase_dom"/>
</dbReference>
<dbReference type="Gene3D" id="2.60.40.10">
    <property type="entry name" value="Immunoglobulins"/>
    <property type="match status" value="1"/>
</dbReference>
<evidence type="ECO:0000256" key="5">
    <source>
        <dbReference type="ARBA" id="ARBA00022741"/>
    </source>
</evidence>
<dbReference type="InterPro" id="IPR003594">
    <property type="entry name" value="HATPase_dom"/>
</dbReference>
<evidence type="ECO:0000256" key="1">
    <source>
        <dbReference type="ARBA" id="ARBA00000085"/>
    </source>
</evidence>
<dbReference type="Gene3D" id="3.30.565.10">
    <property type="entry name" value="Histidine kinase-like ATPase, C-terminal domain"/>
    <property type="match status" value="1"/>
</dbReference>
<protein>
    <recommendedName>
        <fullName evidence="2">histidine kinase</fullName>
        <ecNumber evidence="2">2.7.13.3</ecNumber>
    </recommendedName>
</protein>
<reference evidence="10" key="1">
    <citation type="submission" date="2020-04" db="EMBL/GenBank/DDBJ databases">
        <authorList>
            <person name="Zhang T."/>
        </authorList>
    </citation>
    <scope>NUCLEOTIDE SEQUENCE</scope>
    <source>
        <strain evidence="10">HKST-UBA01</strain>
    </source>
</reference>
<dbReference type="GO" id="GO:0000155">
    <property type="term" value="F:phosphorelay sensor kinase activity"/>
    <property type="evidence" value="ECO:0007669"/>
    <property type="project" value="InterPro"/>
</dbReference>
<sequence>EDPDGRLWLASLAGLIEVPPQARRTILSPPSVELVDLRIDGVPGPDRETLRLPWNRNRIELRFAALTYRERGRLRYQYRTHPNQSWQDSPEPTFRFVELAPGRYRAEVRASLDGLHWTEPPRAVEFTVASPWWKMPWALALFAILAAGTLYAIHRARVAILLQLERQRTRIAMDLHDEIGSGLGSIGILAGLAADGDLDESQRRELSSRIGETSSELGGALGEIVRSLEQGADTLESFANRLTGVARRMIPGDRPRLVLDLPASWPEVRLTPRVQQELHAIAVEALHNAVRHAHATRIEVSLRAAQERWELCVLDDGVGIAIPDAREIPPRRQGHGLANMRERAASIGAEIRWSGPPEGGTRIAVRFRPSGRRRFRMMMRARAGRRSGMITRP</sequence>
<dbReference type="AlphaFoldDB" id="A0A956RR20"/>
<dbReference type="Proteomes" id="UP000697710">
    <property type="component" value="Unassembled WGS sequence"/>
</dbReference>
<dbReference type="Pfam" id="PF02518">
    <property type="entry name" value="HATPase_c"/>
    <property type="match status" value="1"/>
</dbReference>
<dbReference type="InterPro" id="IPR050482">
    <property type="entry name" value="Sensor_HK_TwoCompSys"/>
</dbReference>
<dbReference type="InterPro" id="IPR036890">
    <property type="entry name" value="HATPase_C_sf"/>
</dbReference>
<comment type="catalytic activity">
    <reaction evidence="1">
        <text>ATP + protein L-histidine = ADP + protein N-phospho-L-histidine.</text>
        <dbReference type="EC" id="2.7.13.3"/>
    </reaction>
</comment>
<dbReference type="GO" id="GO:0046983">
    <property type="term" value="F:protein dimerization activity"/>
    <property type="evidence" value="ECO:0007669"/>
    <property type="project" value="InterPro"/>
</dbReference>
<dbReference type="PANTHER" id="PTHR24421:SF10">
    <property type="entry name" value="NITRATE_NITRITE SENSOR PROTEIN NARQ"/>
    <property type="match status" value="1"/>
</dbReference>
<accession>A0A956RR20</accession>
<dbReference type="CDD" id="cd16917">
    <property type="entry name" value="HATPase_UhpB-NarQ-NarX-like"/>
    <property type="match status" value="1"/>
</dbReference>
<evidence type="ECO:0000256" key="7">
    <source>
        <dbReference type="ARBA" id="ARBA00022840"/>
    </source>
</evidence>
<gene>
    <name evidence="10" type="ORF">KC729_17895</name>
</gene>
<evidence type="ECO:0000256" key="2">
    <source>
        <dbReference type="ARBA" id="ARBA00012438"/>
    </source>
</evidence>
<dbReference type="Gene3D" id="1.20.5.1930">
    <property type="match status" value="1"/>
</dbReference>
<keyword evidence="5" id="KW-0547">Nucleotide-binding</keyword>
<dbReference type="Pfam" id="PF07730">
    <property type="entry name" value="HisKA_3"/>
    <property type="match status" value="1"/>
</dbReference>
<dbReference type="PROSITE" id="PS50109">
    <property type="entry name" value="HIS_KIN"/>
    <property type="match status" value="1"/>
</dbReference>
<evidence type="ECO:0000313" key="10">
    <source>
        <dbReference type="EMBL" id="MCA9729565.1"/>
    </source>
</evidence>
<keyword evidence="6" id="KW-0418">Kinase</keyword>
<name>A0A956RR20_UNCEI</name>